<dbReference type="EMBL" id="RKMZ01000002">
    <property type="protein sequence ID" value="ROX34241.1"/>
    <property type="molecule type" value="Genomic_DNA"/>
</dbReference>
<dbReference type="EMBL" id="SEWT01000004">
    <property type="protein sequence ID" value="RYU33158.1"/>
    <property type="molecule type" value="Genomic_DNA"/>
</dbReference>
<reference evidence="2 4" key="1">
    <citation type="submission" date="2018-10" db="EMBL/GenBank/DDBJ databases">
        <title>Genotypes and phenotypes of Enterococci isolated from broiler chickens.</title>
        <authorList>
            <person name="Muhammad A.R."/>
            <person name="Diarra M.S."/>
        </authorList>
    </citation>
    <scope>NUCLEOTIDE SEQUENCE [LARGE SCALE GENOMIC DNA]</scope>
    <source>
        <strain evidence="2 4">LIT2 A36'</strain>
    </source>
</reference>
<organism evidence="3 5">
    <name type="scientific">Enterococcus faecalis</name>
    <name type="common">Streptococcus faecalis</name>
    <dbReference type="NCBI Taxonomy" id="1351"/>
    <lineage>
        <taxon>Bacteria</taxon>
        <taxon>Bacillati</taxon>
        <taxon>Bacillota</taxon>
        <taxon>Bacilli</taxon>
        <taxon>Lactobacillales</taxon>
        <taxon>Enterococcaceae</taxon>
        <taxon>Enterococcus</taxon>
    </lineage>
</organism>
<protein>
    <submittedName>
        <fullName evidence="3">Uncharacterized protein</fullName>
    </submittedName>
</protein>
<dbReference type="RefSeq" id="WP_010709804.1">
    <property type="nucleotide sequence ID" value="NZ_JAANZP010000007.1"/>
</dbReference>
<evidence type="ECO:0000313" key="2">
    <source>
        <dbReference type="EMBL" id="ROX34241.1"/>
    </source>
</evidence>
<sequence>MVEKFYAYYKGKKINIYEGLKLKKDKVIATNPASRAELFDSLSLTDRYPLRPCTGRLKKDNQRGLPFYAYYSGYKPEGNNLEGSGGGITLAHAVFQDIFSNLSEFTIEYRKEIIMLFIDKVTVNLRVKDEEENYYVVEIMYDLEKTFPYSYYYKWNGLLAMEIVVTTEVTKDKVDFLSSRGIQVCELKVPRKIEAELRNAQRNSQDDFTGDFPFEDVYNKNYQKYYYLFESNKFRAFVNLPGDVQTKFEWREIYTKMKNYEQQETEMIENIKEKKEELEKLQIEQQNLLFDVEKLRKQKGDFLERDKKLEGLSALVFQLSEENKQLEQKINSVLVKNKELKKQNLEWENQPLTKKIKRIFDKKLN</sequence>
<dbReference type="Proteomes" id="UP000281488">
    <property type="component" value="Unassembled WGS sequence"/>
</dbReference>
<keyword evidence="1" id="KW-0175">Coiled coil</keyword>
<evidence type="ECO:0000313" key="4">
    <source>
        <dbReference type="Proteomes" id="UP000281488"/>
    </source>
</evidence>
<evidence type="ECO:0000313" key="5">
    <source>
        <dbReference type="Proteomes" id="UP000292223"/>
    </source>
</evidence>
<name>A0A8B3RWR7_ENTFL</name>
<dbReference type="AlphaFoldDB" id="A0A8B3RWR7"/>
<evidence type="ECO:0000313" key="3">
    <source>
        <dbReference type="EMBL" id="RYU33158.1"/>
    </source>
</evidence>
<comment type="caution">
    <text evidence="3">The sequence shown here is derived from an EMBL/GenBank/DDBJ whole genome shotgun (WGS) entry which is preliminary data.</text>
</comment>
<reference evidence="3 5" key="2">
    <citation type="submission" date="2019-02" db="EMBL/GenBank/DDBJ databases">
        <title>From farm to fork: dissemination of Tn554::fexA-optrA in linezolid-resistant Enterococcus faecalis clones from chicken feces and meat in Tunisia.</title>
        <authorList>
            <person name="Tedim A.P."/>
            <person name="Elghaieb H."/>
            <person name="Abbassi M.S."/>
            <person name="Novais C."/>
            <person name="Hassen A."/>
            <person name="Peixe L."/>
            <person name="Freitas A.R."/>
        </authorList>
    </citation>
    <scope>NUCLEOTIDE SEQUENCE [LARGE SCALE GENOMIC DNA]</scope>
    <source>
        <strain evidence="3 5">728T</strain>
    </source>
</reference>
<proteinExistence type="predicted"/>
<dbReference type="Proteomes" id="UP000292223">
    <property type="component" value="Unassembled WGS sequence"/>
</dbReference>
<evidence type="ECO:0000256" key="1">
    <source>
        <dbReference type="SAM" id="Coils"/>
    </source>
</evidence>
<feature type="coiled-coil region" evidence="1">
    <location>
        <begin position="257"/>
        <end position="350"/>
    </location>
</feature>
<gene>
    <name evidence="2" type="ORF">EGW16_06235</name>
    <name evidence="3" type="ORF">EU507_07995</name>
</gene>
<accession>A0A8B3RWR7</accession>